<dbReference type="InterPro" id="IPR016024">
    <property type="entry name" value="ARM-type_fold"/>
</dbReference>
<dbReference type="RefSeq" id="XP_025832770.1">
    <property type="nucleotide sequence ID" value="XM_025976985.1"/>
</dbReference>
<dbReference type="SUPFAM" id="SSF48371">
    <property type="entry name" value="ARM repeat"/>
    <property type="match status" value="1"/>
</dbReference>
<dbReference type="KEGG" id="apln:108732881"/>
<dbReference type="InterPro" id="IPR048732">
    <property type="entry name" value="CFA69"/>
</dbReference>
<dbReference type="PANTHER" id="PTHR14716">
    <property type="entry name" value="CILIA- AND FLAGELLA-ASSOCIATED PROTEIN 69"/>
    <property type="match status" value="1"/>
</dbReference>
<evidence type="ECO:0000313" key="3">
    <source>
        <dbReference type="RefSeq" id="XP_025832769.1"/>
    </source>
</evidence>
<reference evidence="3 4" key="1">
    <citation type="submission" date="2025-04" db="UniProtKB">
        <authorList>
            <consortium name="RefSeq"/>
        </authorList>
    </citation>
    <scope>IDENTIFICATION</scope>
    <source>
        <tissue evidence="3 4">Entire body</tissue>
    </source>
</reference>
<proteinExistence type="predicted"/>
<accession>A0A7F5R9X4</accession>
<dbReference type="Pfam" id="PF21049">
    <property type="entry name" value="CFA69_ARM_rpt"/>
    <property type="match status" value="1"/>
</dbReference>
<dbReference type="RefSeq" id="XP_025832769.1">
    <property type="nucleotide sequence ID" value="XM_025976984.1"/>
</dbReference>
<dbReference type="GO" id="GO:0097225">
    <property type="term" value="C:sperm midpiece"/>
    <property type="evidence" value="ECO:0007669"/>
    <property type="project" value="TreeGrafter"/>
</dbReference>
<dbReference type="AlphaFoldDB" id="A0A7F5R9X4"/>
<feature type="domain" description="Cilia- and flagella-associated protein 69 ARM repeats" evidence="1">
    <location>
        <begin position="23"/>
        <end position="736"/>
    </location>
</feature>
<sequence>MATGDKFKISFQKCKVNDSRITIQKLVQLLEHPATKTNIDRHLEYLDELLRATTYAFWLTELPYVTRLLEILFEKKHDYTVFEPYFPRILMLCSIPPLQEKSTEAIWYGIHLEEFFNVLGYFLMVVEEEYQNIIIYVITCLILRKTMDTEISVSEQSCRDAIEKSNLPEIIAHMFVDSNDELYKKLLNLAYKLAEKSKPICQKFVMSAALTPLMLRFYPKWKECDREERFETEIETTSIEHYFTVTNLIALLLDSIKENFSNFKKIVIWPTSTALKNFLLILRVYTKWRGYQVERNSILAIFLKILSLHPLLSNLNTCGFANDLALLSVATEMGTAGTWASTVTFLPDERDYEFKRMLLIALCLKSRDIDLNLLKTRKVIPGLLRIITPGMNIPWRPDFYCGLLRLAFYVLQLYLEQLSSEFMNNNGPVRTLMMIEYYTIKPYSNDALISALHFLKFLTEVRIRNMIEELEKNHCVEILLCIWEQLMANSLRQSSQKCLMYIFFILNKMNVDKQKDFLMILHIELLKRVLNPTKEDVIANDKMLVTHIRLLWNSLTSFDKSFDSFIANSGIFILLDTIKNCTMAVKAVALGLLVDLCEEGTCIPYVVTWRSRGKTFLNLLIDIFMEENRMLKVKVNENCIIKDPEWPICGHKQKEEIERKDKNSSASPSTIDLLGSCRSKVYALLQILNFIHEEKVEMCNEQYHIFDKRVSITDQISLLLAQNYLLLKLGEVWSEIQIDLINENLQPIDLDSFLLDTVTKYYRNWGLRIQEAQHEIIQQNRFKELIAEKELYLLLKEARLSNSYKALVELKLLARSSEIIFRLRGTQRQRKHLNLENMAVGKWMFNLPVQPIYHQHIKIPIDETKLDEKCDLDAVSSAASTDNECNIAKFEQEESSEC</sequence>
<organism evidence="2 3">
    <name type="scientific">Agrilus planipennis</name>
    <name type="common">Emerald ash borer</name>
    <name type="synonym">Agrilus marcopoli</name>
    <dbReference type="NCBI Taxonomy" id="224129"/>
    <lineage>
        <taxon>Eukaryota</taxon>
        <taxon>Metazoa</taxon>
        <taxon>Ecdysozoa</taxon>
        <taxon>Arthropoda</taxon>
        <taxon>Hexapoda</taxon>
        <taxon>Insecta</taxon>
        <taxon>Pterygota</taxon>
        <taxon>Neoptera</taxon>
        <taxon>Endopterygota</taxon>
        <taxon>Coleoptera</taxon>
        <taxon>Polyphaga</taxon>
        <taxon>Elateriformia</taxon>
        <taxon>Buprestoidea</taxon>
        <taxon>Buprestidae</taxon>
        <taxon>Agrilinae</taxon>
        <taxon>Agrilus</taxon>
    </lineage>
</organism>
<keyword evidence="2" id="KW-1185">Reference proteome</keyword>
<evidence type="ECO:0000259" key="1">
    <source>
        <dbReference type="Pfam" id="PF21049"/>
    </source>
</evidence>
<dbReference type="GO" id="GO:0097730">
    <property type="term" value="C:non-motile cilium"/>
    <property type="evidence" value="ECO:0007669"/>
    <property type="project" value="TreeGrafter"/>
</dbReference>
<evidence type="ECO:0000313" key="2">
    <source>
        <dbReference type="Proteomes" id="UP000192223"/>
    </source>
</evidence>
<dbReference type="OrthoDB" id="6759176at2759"/>
<dbReference type="GO" id="GO:1902093">
    <property type="term" value="P:positive regulation of flagellated sperm motility"/>
    <property type="evidence" value="ECO:0007669"/>
    <property type="project" value="TreeGrafter"/>
</dbReference>
<dbReference type="GeneID" id="108732881"/>
<name>A0A7F5R9X4_AGRPL</name>
<protein>
    <submittedName>
        <fullName evidence="3 4">Uncharacterized protein LOC108732881 isoform X1</fullName>
    </submittedName>
</protein>
<gene>
    <name evidence="3 4" type="primary">LOC108732881</name>
</gene>
<dbReference type="InterPro" id="IPR048733">
    <property type="entry name" value="CFA69_ARM_dom"/>
</dbReference>
<dbReference type="PANTHER" id="PTHR14716:SF0">
    <property type="entry name" value="CILIA- AND FLAGELLA-ASSOCIATED PROTEIN 69"/>
    <property type="match status" value="1"/>
</dbReference>
<dbReference type="Proteomes" id="UP000192223">
    <property type="component" value="Unplaced"/>
</dbReference>
<evidence type="ECO:0000313" key="4">
    <source>
        <dbReference type="RefSeq" id="XP_025832770.1"/>
    </source>
</evidence>